<dbReference type="AlphaFoldDB" id="A0A7W1XUD9"/>
<protein>
    <recommendedName>
        <fullName evidence="2">Putative phosphoesterase H2C83_14240</fullName>
        <ecNumber evidence="2">3.1.-.-</ecNumber>
    </recommendedName>
</protein>
<feature type="active site" description="Proton acceptor" evidence="2">
    <location>
        <position position="115"/>
    </location>
</feature>
<name>A0A7W1XUD9_9BACL</name>
<dbReference type="HAMAP" id="MF_01444">
    <property type="entry name" value="2H_phosphoesterase_YjcG"/>
    <property type="match status" value="1"/>
</dbReference>
<dbReference type="PANTHER" id="PTHR40037">
    <property type="entry name" value="PHOSPHOESTERASE YJCG-RELATED"/>
    <property type="match status" value="1"/>
</dbReference>
<dbReference type="Proteomes" id="UP000538292">
    <property type="component" value="Unassembled WGS sequence"/>
</dbReference>
<organism evidence="3 4">
    <name type="scientific">Thermoactinomyces mirandus</name>
    <dbReference type="NCBI Taxonomy" id="2756294"/>
    <lineage>
        <taxon>Bacteria</taxon>
        <taxon>Bacillati</taxon>
        <taxon>Bacillota</taxon>
        <taxon>Bacilli</taxon>
        <taxon>Bacillales</taxon>
        <taxon>Thermoactinomycetaceae</taxon>
        <taxon>Thermoactinomyces</taxon>
    </lineage>
</organism>
<comment type="similarity">
    <text evidence="2">Belongs to the 2H phosphoesterase superfamily. YjcG family.</text>
</comment>
<keyword evidence="4" id="KW-1185">Reference proteome</keyword>
<accession>A0A7W1XUD9</accession>
<dbReference type="NCBIfam" id="NF010223">
    <property type="entry name" value="PRK13679.1"/>
    <property type="match status" value="1"/>
</dbReference>
<dbReference type="EC" id="3.1.-.-" evidence="2"/>
<evidence type="ECO:0000313" key="4">
    <source>
        <dbReference type="Proteomes" id="UP000538292"/>
    </source>
</evidence>
<dbReference type="GO" id="GO:0016874">
    <property type="term" value="F:ligase activity"/>
    <property type="evidence" value="ECO:0007669"/>
    <property type="project" value="UniProtKB-KW"/>
</dbReference>
<gene>
    <name evidence="3" type="ORF">H2C83_14240</name>
</gene>
<dbReference type="GO" id="GO:0016788">
    <property type="term" value="F:hydrolase activity, acting on ester bonds"/>
    <property type="evidence" value="ECO:0007669"/>
    <property type="project" value="UniProtKB-UniRule"/>
</dbReference>
<dbReference type="EMBL" id="JACEOL010000053">
    <property type="protein sequence ID" value="MBA4603446.1"/>
    <property type="molecule type" value="Genomic_DNA"/>
</dbReference>
<reference evidence="3 4" key="1">
    <citation type="submission" date="2020-07" db="EMBL/GenBank/DDBJ databases">
        <title>Thermoactinomyces phylogeny.</title>
        <authorList>
            <person name="Dunlap C."/>
        </authorList>
    </citation>
    <scope>NUCLEOTIDE SEQUENCE [LARGE SCALE GENOMIC DNA]</scope>
    <source>
        <strain evidence="3 4">AMNI-1</strain>
    </source>
</reference>
<comment type="caution">
    <text evidence="3">The sequence shown here is derived from an EMBL/GenBank/DDBJ whole genome shotgun (WGS) entry which is preliminary data.</text>
</comment>
<sequence>MNYSIVTFPQKKVQDWANSLRKRYDPQYCYIPPHITLKEKFELSDETFEKTVESLERVAKEVREFHVKFNKVSHFYPITNTIYLAIKDKEPLVELHDRINELFEPVKPAHQFVPHLTIGQEMSDDELHDIYGRLRMKEIELETGIDRFHLMYELENGSWSIFQSFLLAKD</sequence>
<dbReference type="SUPFAM" id="SSF55144">
    <property type="entry name" value="LigT-like"/>
    <property type="match status" value="1"/>
</dbReference>
<keyword evidence="1 2" id="KW-0378">Hydrolase</keyword>
<feature type="active site" description="Proton donor" evidence="2">
    <location>
        <position position="34"/>
    </location>
</feature>
<evidence type="ECO:0000256" key="2">
    <source>
        <dbReference type="HAMAP-Rule" id="MF_01444"/>
    </source>
</evidence>
<evidence type="ECO:0000313" key="3">
    <source>
        <dbReference type="EMBL" id="MBA4603446.1"/>
    </source>
</evidence>
<evidence type="ECO:0000256" key="1">
    <source>
        <dbReference type="ARBA" id="ARBA00022801"/>
    </source>
</evidence>
<feature type="short sequence motif" description="HXTX 2" evidence="2">
    <location>
        <begin position="115"/>
        <end position="118"/>
    </location>
</feature>
<dbReference type="InterPro" id="IPR009097">
    <property type="entry name" value="Cyclic_Pdiesterase"/>
</dbReference>
<dbReference type="Pfam" id="PF13563">
    <property type="entry name" value="2_5_RNA_ligase2"/>
    <property type="match status" value="1"/>
</dbReference>
<dbReference type="InterPro" id="IPR050580">
    <property type="entry name" value="2H_phosphoesterase_YjcG-like"/>
</dbReference>
<keyword evidence="3" id="KW-0436">Ligase</keyword>
<dbReference type="PANTHER" id="PTHR40037:SF1">
    <property type="entry name" value="PHOSPHOESTERASE SAOUHSC_00951-RELATED"/>
    <property type="match status" value="1"/>
</dbReference>
<dbReference type="Gene3D" id="3.90.1140.10">
    <property type="entry name" value="Cyclic phosphodiesterase"/>
    <property type="match status" value="1"/>
</dbReference>
<dbReference type="RefSeq" id="WP_181741918.1">
    <property type="nucleotide sequence ID" value="NZ_JACEOL010000053.1"/>
</dbReference>
<proteinExistence type="inferred from homology"/>
<dbReference type="InterPro" id="IPR022932">
    <property type="entry name" value="YjcG"/>
</dbReference>
<feature type="short sequence motif" description="HXTX 1" evidence="2">
    <location>
        <begin position="34"/>
        <end position="37"/>
    </location>
</feature>